<keyword evidence="1" id="KW-0732">Signal</keyword>
<dbReference type="STRING" id="690567.1702"/>
<name>A0A0E4C8U2_9FIRM</name>
<organism evidence="2 3">
    <name type="scientific">Syntrophomonas zehnderi OL-4</name>
    <dbReference type="NCBI Taxonomy" id="690567"/>
    <lineage>
        <taxon>Bacteria</taxon>
        <taxon>Bacillati</taxon>
        <taxon>Bacillota</taxon>
        <taxon>Clostridia</taxon>
        <taxon>Eubacteriales</taxon>
        <taxon>Syntrophomonadaceae</taxon>
        <taxon>Syntrophomonas</taxon>
    </lineage>
</organism>
<dbReference type="RefSeq" id="WP_046497594.1">
    <property type="nucleotide sequence ID" value="NZ_CGIH01000027.1"/>
</dbReference>
<proteinExistence type="predicted"/>
<protein>
    <submittedName>
        <fullName evidence="2">Uncharacterized</fullName>
    </submittedName>
</protein>
<evidence type="ECO:0000256" key="1">
    <source>
        <dbReference type="SAM" id="SignalP"/>
    </source>
</evidence>
<feature type="chain" id="PRO_5002419246" evidence="1">
    <location>
        <begin position="24"/>
        <end position="144"/>
    </location>
</feature>
<sequence length="144" mass="15301">MRKMICMGILILMTVFCSVPALATEGAGCTGKQNVITPQFTYISLLNAGLSINSSGKATSIGHASAYDRSHTTRLTVQLEKSTGNGWSTIKSWSASSTGQSVAGIEEAYYVVHGTYRVCATAKVYNAAGNLLESKSAYSDVKIY</sequence>
<keyword evidence="3" id="KW-1185">Reference proteome</keyword>
<dbReference type="OrthoDB" id="2249722at2"/>
<gene>
    <name evidence="2" type="ORF">1702</name>
</gene>
<dbReference type="Proteomes" id="UP000045545">
    <property type="component" value="Unassembled WGS sequence"/>
</dbReference>
<dbReference type="EMBL" id="CGIH01000027">
    <property type="protein sequence ID" value="CFX71085.1"/>
    <property type="molecule type" value="Genomic_DNA"/>
</dbReference>
<evidence type="ECO:0000313" key="3">
    <source>
        <dbReference type="Proteomes" id="UP000045545"/>
    </source>
</evidence>
<feature type="signal peptide" evidence="1">
    <location>
        <begin position="1"/>
        <end position="23"/>
    </location>
</feature>
<reference evidence="2 3" key="1">
    <citation type="submission" date="2015-03" db="EMBL/GenBank/DDBJ databases">
        <authorList>
            <person name="Murphy D."/>
        </authorList>
    </citation>
    <scope>NUCLEOTIDE SEQUENCE [LARGE SCALE GENOMIC DNA]</scope>
    <source>
        <strain evidence="2 3">OL-4</strain>
    </source>
</reference>
<evidence type="ECO:0000313" key="2">
    <source>
        <dbReference type="EMBL" id="CFX71085.1"/>
    </source>
</evidence>
<dbReference type="AlphaFoldDB" id="A0A0E4C8U2"/>
<accession>A0A0E4C8U2</accession>